<name>A0A7J7NZ14_9MAGN</name>
<gene>
    <name evidence="1" type="ORF">GIB67_006948</name>
</gene>
<evidence type="ECO:0000313" key="2">
    <source>
        <dbReference type="Proteomes" id="UP000541444"/>
    </source>
</evidence>
<organism evidence="1 2">
    <name type="scientific">Kingdonia uniflora</name>
    <dbReference type="NCBI Taxonomy" id="39325"/>
    <lineage>
        <taxon>Eukaryota</taxon>
        <taxon>Viridiplantae</taxon>
        <taxon>Streptophyta</taxon>
        <taxon>Embryophyta</taxon>
        <taxon>Tracheophyta</taxon>
        <taxon>Spermatophyta</taxon>
        <taxon>Magnoliopsida</taxon>
        <taxon>Ranunculales</taxon>
        <taxon>Circaeasteraceae</taxon>
        <taxon>Kingdonia</taxon>
    </lineage>
</organism>
<protein>
    <submittedName>
        <fullName evidence="1">Uncharacterized protein</fullName>
    </submittedName>
</protein>
<keyword evidence="2" id="KW-1185">Reference proteome</keyword>
<evidence type="ECO:0000313" key="1">
    <source>
        <dbReference type="EMBL" id="KAF6172435.1"/>
    </source>
</evidence>
<proteinExistence type="predicted"/>
<comment type="caution">
    <text evidence="1">The sequence shown here is derived from an EMBL/GenBank/DDBJ whole genome shotgun (WGS) entry which is preliminary data.</text>
</comment>
<sequence length="62" mass="6887">MNNKAILSDSIVYLKGIIGETKKEEAKLAALATKDRISEVLIEDVPESGTEDRDYEAVITYK</sequence>
<dbReference type="Proteomes" id="UP000541444">
    <property type="component" value="Unassembled WGS sequence"/>
</dbReference>
<accession>A0A7J7NZ14</accession>
<dbReference type="AlphaFoldDB" id="A0A7J7NZ14"/>
<reference evidence="1 2" key="1">
    <citation type="journal article" date="2020" name="IScience">
        <title>Genome Sequencing of the Endangered Kingdonia uniflora (Circaeasteraceae, Ranunculales) Reveals Potential Mechanisms of Evolutionary Specialization.</title>
        <authorList>
            <person name="Sun Y."/>
            <person name="Deng T."/>
            <person name="Zhang A."/>
            <person name="Moore M.J."/>
            <person name="Landis J.B."/>
            <person name="Lin N."/>
            <person name="Zhang H."/>
            <person name="Zhang X."/>
            <person name="Huang J."/>
            <person name="Zhang X."/>
            <person name="Sun H."/>
            <person name="Wang H."/>
        </authorList>
    </citation>
    <scope>NUCLEOTIDE SEQUENCE [LARGE SCALE GENOMIC DNA]</scope>
    <source>
        <strain evidence="1">TB1705</strain>
        <tissue evidence="1">Leaf</tissue>
    </source>
</reference>
<dbReference type="EMBL" id="JACGCM010000427">
    <property type="protein sequence ID" value="KAF6172435.1"/>
    <property type="molecule type" value="Genomic_DNA"/>
</dbReference>